<dbReference type="EMBL" id="AMQN01000281">
    <property type="status" value="NOT_ANNOTATED_CDS"/>
    <property type="molecule type" value="Genomic_DNA"/>
</dbReference>
<protein>
    <recommendedName>
        <fullName evidence="5">Protein quiver</fullName>
    </recommendedName>
</protein>
<dbReference type="EnsemblMetazoa" id="CapteT203296">
    <property type="protein sequence ID" value="CapteP203296"/>
    <property type="gene ID" value="CapteG203296"/>
</dbReference>
<reference evidence="2 4" key="2">
    <citation type="journal article" date="2013" name="Nature">
        <title>Insights into bilaterian evolution from three spiralian genomes.</title>
        <authorList>
            <person name="Simakov O."/>
            <person name="Marletaz F."/>
            <person name="Cho S.J."/>
            <person name="Edsinger-Gonzales E."/>
            <person name="Havlak P."/>
            <person name="Hellsten U."/>
            <person name="Kuo D.H."/>
            <person name="Larsson T."/>
            <person name="Lv J."/>
            <person name="Arendt D."/>
            <person name="Savage R."/>
            <person name="Osoegawa K."/>
            <person name="de Jong P."/>
            <person name="Grimwood J."/>
            <person name="Chapman J.A."/>
            <person name="Shapiro H."/>
            <person name="Aerts A."/>
            <person name="Otillar R.P."/>
            <person name="Terry A.Y."/>
            <person name="Boore J.L."/>
            <person name="Grigoriev I.V."/>
            <person name="Lindberg D.R."/>
            <person name="Seaver E.C."/>
            <person name="Weisblat D.A."/>
            <person name="Putnam N.H."/>
            <person name="Rokhsar D.S."/>
        </authorList>
    </citation>
    <scope>NUCLEOTIDE SEQUENCE</scope>
    <source>
        <strain evidence="2 4">I ESC-2004</strain>
    </source>
</reference>
<gene>
    <name evidence="2" type="ORF">CAPTEDRAFT_203296</name>
</gene>
<organism evidence="2">
    <name type="scientific">Capitella teleta</name>
    <name type="common">Polychaete worm</name>
    <dbReference type="NCBI Taxonomy" id="283909"/>
    <lineage>
        <taxon>Eukaryota</taxon>
        <taxon>Metazoa</taxon>
        <taxon>Spiralia</taxon>
        <taxon>Lophotrochozoa</taxon>
        <taxon>Annelida</taxon>
        <taxon>Polychaeta</taxon>
        <taxon>Sedentaria</taxon>
        <taxon>Scolecida</taxon>
        <taxon>Capitellidae</taxon>
        <taxon>Capitella</taxon>
    </lineage>
</organism>
<reference evidence="3" key="3">
    <citation type="submission" date="2015-06" db="UniProtKB">
        <authorList>
            <consortium name="EnsemblMetazoa"/>
        </authorList>
    </citation>
    <scope>IDENTIFICATION</scope>
</reference>
<accession>R7TTD8</accession>
<evidence type="ECO:0000313" key="3">
    <source>
        <dbReference type="EnsemblMetazoa" id="CapteP203296"/>
    </source>
</evidence>
<evidence type="ECO:0000256" key="1">
    <source>
        <dbReference type="SAM" id="Phobius"/>
    </source>
</evidence>
<proteinExistence type="predicted"/>
<evidence type="ECO:0000313" key="4">
    <source>
        <dbReference type="Proteomes" id="UP000014760"/>
    </source>
</evidence>
<dbReference type="OrthoDB" id="6320836at2759"/>
<name>R7TTD8_CAPTE</name>
<feature type="transmembrane region" description="Helical" evidence="1">
    <location>
        <begin position="124"/>
        <end position="144"/>
    </location>
</feature>
<evidence type="ECO:0008006" key="5">
    <source>
        <dbReference type="Google" id="ProtNLM"/>
    </source>
</evidence>
<dbReference type="AlphaFoldDB" id="R7TTD8"/>
<evidence type="ECO:0000313" key="2">
    <source>
        <dbReference type="EMBL" id="ELT96924.1"/>
    </source>
</evidence>
<keyword evidence="1" id="KW-0812">Transmembrane</keyword>
<keyword evidence="1" id="KW-1133">Transmembrane helix</keyword>
<dbReference type="EMBL" id="KB308724">
    <property type="protein sequence ID" value="ELT96924.1"/>
    <property type="molecule type" value="Genomic_DNA"/>
</dbReference>
<keyword evidence="4" id="KW-1185">Reference proteome</keyword>
<sequence length="146" mass="16536">MGDISLRSVTPTLVSAESTYNCYACQYGGNPSADQSCIDNPERDPFGSKVLCGNGDYVCRTQRMWDKGDKRVRNFYRGCEPRSGRKDNCLEDTHWDTCETFCETELCNIDIPIRQPIKPNNSGFVHANIVTVLILFLCSISTYFHM</sequence>
<reference evidence="4" key="1">
    <citation type="submission" date="2012-12" db="EMBL/GenBank/DDBJ databases">
        <authorList>
            <person name="Hellsten U."/>
            <person name="Grimwood J."/>
            <person name="Chapman J.A."/>
            <person name="Shapiro H."/>
            <person name="Aerts A."/>
            <person name="Otillar R.P."/>
            <person name="Terry A.Y."/>
            <person name="Boore J.L."/>
            <person name="Simakov O."/>
            <person name="Marletaz F."/>
            <person name="Cho S.-J."/>
            <person name="Edsinger-Gonzales E."/>
            <person name="Havlak P."/>
            <person name="Kuo D.-H."/>
            <person name="Larsson T."/>
            <person name="Lv J."/>
            <person name="Arendt D."/>
            <person name="Savage R."/>
            <person name="Osoegawa K."/>
            <person name="de Jong P."/>
            <person name="Lindberg D.R."/>
            <person name="Seaver E.C."/>
            <person name="Weisblat D.A."/>
            <person name="Putnam N.H."/>
            <person name="Grigoriev I.V."/>
            <person name="Rokhsar D.S."/>
        </authorList>
    </citation>
    <scope>NUCLEOTIDE SEQUENCE</scope>
    <source>
        <strain evidence="4">I ESC-2004</strain>
    </source>
</reference>
<dbReference type="Proteomes" id="UP000014760">
    <property type="component" value="Unassembled WGS sequence"/>
</dbReference>
<keyword evidence="1" id="KW-0472">Membrane</keyword>
<dbReference type="OMA" id="NACVEDW"/>
<dbReference type="HOGENOM" id="CLU_1779211_0_0_1"/>